<dbReference type="Proteomes" id="UP001501532">
    <property type="component" value="Unassembled WGS sequence"/>
</dbReference>
<comment type="caution">
    <text evidence="2">The sequence shown here is derived from an EMBL/GenBank/DDBJ whole genome shotgun (WGS) entry which is preliminary data.</text>
</comment>
<gene>
    <name evidence="2" type="ORF">GCM10010448_27040</name>
</gene>
<keyword evidence="1" id="KW-0472">Membrane</keyword>
<reference evidence="3" key="1">
    <citation type="journal article" date="2019" name="Int. J. Syst. Evol. Microbiol.">
        <title>The Global Catalogue of Microorganisms (GCM) 10K type strain sequencing project: providing services to taxonomists for standard genome sequencing and annotation.</title>
        <authorList>
            <consortium name="The Broad Institute Genomics Platform"/>
            <consortium name="The Broad Institute Genome Sequencing Center for Infectious Disease"/>
            <person name="Wu L."/>
            <person name="Ma J."/>
        </authorList>
    </citation>
    <scope>NUCLEOTIDE SEQUENCE [LARGE SCALE GENOMIC DNA]</scope>
    <source>
        <strain evidence="3">JCM 9091</strain>
    </source>
</reference>
<dbReference type="EMBL" id="BAAAUF010000018">
    <property type="protein sequence ID" value="GAA3042910.1"/>
    <property type="molecule type" value="Genomic_DNA"/>
</dbReference>
<organism evidence="2 3">
    <name type="scientific">Streptomyces glomeratus</name>
    <dbReference type="NCBI Taxonomy" id="284452"/>
    <lineage>
        <taxon>Bacteria</taxon>
        <taxon>Bacillati</taxon>
        <taxon>Actinomycetota</taxon>
        <taxon>Actinomycetes</taxon>
        <taxon>Kitasatosporales</taxon>
        <taxon>Streptomycetaceae</taxon>
        <taxon>Streptomyces</taxon>
    </lineage>
</organism>
<evidence type="ECO:0000313" key="3">
    <source>
        <dbReference type="Proteomes" id="UP001501532"/>
    </source>
</evidence>
<sequence>MWHDRRVDWVTLVGTVLGAVLGVGATLTGEHLRWRRTVRDSRLQDRRALYVDCLVTLRRAHEAMRLAADENHADQQTRAARVRQAFQASGCDEARERLVLTATDDVAAAIDASYHSLRRVREALAAGCTLESEEYHAARQVHGDATRAARVVLRQDLAGLEP</sequence>
<keyword evidence="1" id="KW-0812">Transmembrane</keyword>
<name>A0ABP6LG44_9ACTN</name>
<evidence type="ECO:0000313" key="2">
    <source>
        <dbReference type="EMBL" id="GAA3042910.1"/>
    </source>
</evidence>
<protein>
    <submittedName>
        <fullName evidence="2">Uncharacterized protein</fullName>
    </submittedName>
</protein>
<evidence type="ECO:0000256" key="1">
    <source>
        <dbReference type="SAM" id="Phobius"/>
    </source>
</evidence>
<proteinExistence type="predicted"/>
<accession>A0ABP6LG44</accession>
<feature type="transmembrane region" description="Helical" evidence="1">
    <location>
        <begin position="12"/>
        <end position="32"/>
    </location>
</feature>
<keyword evidence="1" id="KW-1133">Transmembrane helix</keyword>
<keyword evidence="3" id="KW-1185">Reference proteome</keyword>